<proteinExistence type="inferred from homology"/>
<dbReference type="NCBIfam" id="NF003819">
    <property type="entry name" value="PRK05412.1"/>
    <property type="match status" value="1"/>
</dbReference>
<comment type="function">
    <text evidence="3">Nucleotide-binding protein.</text>
</comment>
<dbReference type="Gene3D" id="3.30.70.860">
    <property type="match status" value="1"/>
</dbReference>
<evidence type="ECO:0000313" key="5">
    <source>
        <dbReference type="Proteomes" id="UP000199662"/>
    </source>
</evidence>
<evidence type="ECO:0000313" key="4">
    <source>
        <dbReference type="EMBL" id="SEJ25734.1"/>
    </source>
</evidence>
<gene>
    <name evidence="4" type="ORF">SAMN05660742_10519</name>
</gene>
<evidence type="ECO:0000256" key="2">
    <source>
        <dbReference type="ARBA" id="ARBA00093450"/>
    </source>
</evidence>
<dbReference type="GO" id="GO:0005829">
    <property type="term" value="C:cytosol"/>
    <property type="evidence" value="ECO:0007669"/>
    <property type="project" value="TreeGrafter"/>
</dbReference>
<dbReference type="Pfam" id="PF04461">
    <property type="entry name" value="YajQ"/>
    <property type="match status" value="1"/>
</dbReference>
<dbReference type="GO" id="GO:0000166">
    <property type="term" value="F:nucleotide binding"/>
    <property type="evidence" value="ECO:0007669"/>
    <property type="project" value="UniProtKB-UniRule"/>
</dbReference>
<protein>
    <recommendedName>
        <fullName evidence="3">Nucleotide-binding protein SAMN05660742_10519</fullName>
    </recommendedName>
</protein>
<evidence type="ECO:0000256" key="3">
    <source>
        <dbReference type="HAMAP-Rule" id="MF_00632"/>
    </source>
</evidence>
<dbReference type="Gene3D" id="3.30.70.990">
    <property type="entry name" value="YajQ-like, domain 2"/>
    <property type="match status" value="1"/>
</dbReference>
<dbReference type="STRING" id="84035.SAMN05660742_10519"/>
<name>A0A1H6XE14_9FIRM</name>
<dbReference type="CDD" id="cd11740">
    <property type="entry name" value="YajQ_like"/>
    <property type="match status" value="1"/>
</dbReference>
<dbReference type="InterPro" id="IPR007551">
    <property type="entry name" value="YajQ/Smlt4090-like"/>
</dbReference>
<keyword evidence="5" id="KW-1185">Reference proteome</keyword>
<accession>A0A1H6XE14</accession>
<dbReference type="RefSeq" id="WP_019554316.1">
    <property type="nucleotide sequence ID" value="NZ_FNZK01000005.1"/>
</dbReference>
<keyword evidence="1 3" id="KW-0547">Nucleotide-binding</keyword>
<dbReference type="InterPro" id="IPR035571">
    <property type="entry name" value="UPF0234-like_C"/>
</dbReference>
<dbReference type="PANTHER" id="PTHR30476:SF0">
    <property type="entry name" value="UPF0234 PROTEIN YAJQ"/>
    <property type="match status" value="1"/>
</dbReference>
<dbReference type="InterPro" id="IPR035570">
    <property type="entry name" value="UPF0234_N"/>
</dbReference>
<comment type="similarity">
    <text evidence="2 3">Belongs to the YajQ family.</text>
</comment>
<dbReference type="AlphaFoldDB" id="A0A1H6XE14"/>
<dbReference type="InterPro" id="IPR036183">
    <property type="entry name" value="YajQ-like_sf"/>
</dbReference>
<dbReference type="Proteomes" id="UP000199662">
    <property type="component" value="Unassembled WGS sequence"/>
</dbReference>
<sequence length="163" mass="18644">MAKDCSFDIVSQTDLQEVDNAVNQAMKEIKQRFDFRGTKSNIIREESVLKITSDDDFKLENVIDILKGKAVKRNISPKSFEYGKVEAAAQGTVRQNVTLKSGIDKDNSKKIITLIKESKLKVQTQIQDDQIRVSGKNRDDLQQVIAKLRQLELEIDLQFINFR</sequence>
<organism evidence="4 5">
    <name type="scientific">Propionispira arboris</name>
    <dbReference type="NCBI Taxonomy" id="84035"/>
    <lineage>
        <taxon>Bacteria</taxon>
        <taxon>Bacillati</taxon>
        <taxon>Bacillota</taxon>
        <taxon>Negativicutes</taxon>
        <taxon>Selenomonadales</taxon>
        <taxon>Selenomonadaceae</taxon>
        <taxon>Propionispira</taxon>
    </lineage>
</organism>
<dbReference type="SUPFAM" id="SSF89963">
    <property type="entry name" value="YajQ-like"/>
    <property type="match status" value="2"/>
</dbReference>
<dbReference type="HAMAP" id="MF_00632">
    <property type="entry name" value="UPF0234"/>
    <property type="match status" value="1"/>
</dbReference>
<reference evidence="4 5" key="1">
    <citation type="submission" date="2016-10" db="EMBL/GenBank/DDBJ databases">
        <authorList>
            <person name="de Groot N.N."/>
        </authorList>
    </citation>
    <scope>NUCLEOTIDE SEQUENCE [LARGE SCALE GENOMIC DNA]</scope>
    <source>
        <strain evidence="4 5">DSM 2179</strain>
    </source>
</reference>
<evidence type="ECO:0000256" key="1">
    <source>
        <dbReference type="ARBA" id="ARBA00022741"/>
    </source>
</evidence>
<dbReference type="EMBL" id="FNZK01000005">
    <property type="protein sequence ID" value="SEJ25734.1"/>
    <property type="molecule type" value="Genomic_DNA"/>
</dbReference>
<dbReference type="PANTHER" id="PTHR30476">
    <property type="entry name" value="UPF0234 PROTEIN YAJQ"/>
    <property type="match status" value="1"/>
</dbReference>